<evidence type="ECO:0000313" key="2">
    <source>
        <dbReference type="Proteomes" id="UP001152749"/>
    </source>
</evidence>
<reference evidence="1" key="1">
    <citation type="submission" date="2022-09" db="EMBL/GenBank/DDBJ databases">
        <authorList>
            <person name="Duchaud E."/>
        </authorList>
    </citation>
    <scope>NUCLEOTIDE SEQUENCE</scope>
    <source>
        <strain evidence="1">TRV642</strain>
    </source>
</reference>
<dbReference type="RefSeq" id="WP_263362833.1">
    <property type="nucleotide sequence ID" value="NZ_OX336425.1"/>
</dbReference>
<proteinExistence type="predicted"/>
<sequence length="570" mass="67038">MNYTPRIDQNNPDRERLERAITNLLPYVETEAVYLSCNRSNKVIVLTFILKEERDQDGEALDDTILDKIIMIYPDFIFKFISSDNARLGFRKGKPYFIRHCTLKELVYFKPGAEVFYPQKNTSKKLIRRAKKRFSLDMEAAVVSLRNVSVYTRNNNSVATAFALYQTLRYIYICASEFFTPVFITSTCLFVHYDYIIDFAPSLKKILNKGVEMDKEILEMLNNAYFCVVENRSIDDINPELLARAKTKVELLQKEINKLFLDYKALCSEKMQKLSYQKCIGRHIFNEKIPSNYFIEEALENIGAVMAVDFVIRCIYCFGYTIRHNQDYGSKNYSDKLPRYHFYLLVVNLEESEDDLLLMKNLIHEKFGADYKVTILNHCPKMIRTRKIDKKYFFDHILTNGLLTYNNPGYLPYPKKCIAKWDSDDKERYEKHKVSVARQFFEDAQDSLSYDATIIKRVLFKKVIEQICSGLIYLYLGYLSDKLPMRSLFSLLRYIEDVELPFDCNSEKEKMIFQYLSEAVVVSLVKARRDANQEYDKLIEYKCILFLKHANDLAEKAAGKLDYKKTRFFS</sequence>
<gene>
    <name evidence="1" type="ORF">TRV642_1942</name>
</gene>
<dbReference type="EMBL" id="OX336425">
    <property type="protein sequence ID" value="CAI2766875.1"/>
    <property type="molecule type" value="Genomic_DNA"/>
</dbReference>
<dbReference type="KEGG" id="fcs:TRV642_1942"/>
<dbReference type="Proteomes" id="UP001152749">
    <property type="component" value="Chromosome"/>
</dbReference>
<evidence type="ECO:0000313" key="1">
    <source>
        <dbReference type="EMBL" id="CAI2766875.1"/>
    </source>
</evidence>
<accession>A0A9W4X681</accession>
<protein>
    <submittedName>
        <fullName evidence="1">Uncharacterized protein</fullName>
    </submittedName>
</protein>
<name>A0A9W4X681_9FLAO</name>
<dbReference type="AlphaFoldDB" id="A0A9W4X681"/>
<organism evidence="1 2">
    <name type="scientific">Flavobacterium collinsii</name>
    <dbReference type="NCBI Taxonomy" id="1114861"/>
    <lineage>
        <taxon>Bacteria</taxon>
        <taxon>Pseudomonadati</taxon>
        <taxon>Bacteroidota</taxon>
        <taxon>Flavobacteriia</taxon>
        <taxon>Flavobacteriales</taxon>
        <taxon>Flavobacteriaceae</taxon>
        <taxon>Flavobacterium</taxon>
    </lineage>
</organism>
<dbReference type="Gene3D" id="1.20.120.330">
    <property type="entry name" value="Nucleotidyltransferases domain 2"/>
    <property type="match status" value="1"/>
</dbReference>